<dbReference type="AlphaFoldDB" id="A0A1F4XYH0"/>
<dbReference type="EMBL" id="MEWZ01000015">
    <property type="protein sequence ID" value="OGC86760.1"/>
    <property type="molecule type" value="Genomic_DNA"/>
</dbReference>
<sequence length="375" mass="42485">MPKPADMHQHLRRGALLHLVAPMVARRFSKAIVMPNTVPPITTYEMVRQYLLEIKLATNSEYRSGKPDFWPLMTMYLTDTLEPHELRAGLDQKLVFGVKYYPRGLTTNSDSGIADPASLWSKGTKPYAVLRELADYNAVLLLHAADGFATDLWNNEGRFYGPGEELDPWDQEPHFICNTLPRIREAHPDLKISVEHLSTAIGADWLRTHGGDTLGCSLTAQHLLLDRRDVFRQGFRPHRFWWPIIQSSEHKEELCKLVAEGHPFVWLGSDSAPHPVGKKETDCCSGGVLMAHAGIELFLEAFEDIGCLHKLEDFACVNGPRFYDLKPSDLYITLVREEWSVAEAFYAEDMSEESGGLDKVVPFRLGESIRWKLVD</sequence>
<organism evidence="6 7">
    <name type="scientific">Candidatus Adlerbacteria bacterium RIFCSPLOWO2_01_FULL_54_21b</name>
    <dbReference type="NCBI Taxonomy" id="1797245"/>
    <lineage>
        <taxon>Bacteria</taxon>
        <taxon>Candidatus Adleribacteriota</taxon>
    </lineage>
</organism>
<comment type="caution">
    <text evidence="6">The sequence shown here is derived from an EMBL/GenBank/DDBJ whole genome shotgun (WGS) entry which is preliminary data.</text>
</comment>
<protein>
    <submittedName>
        <fullName evidence="6">Uncharacterized protein</fullName>
    </submittedName>
</protein>
<dbReference type="GO" id="GO:0005737">
    <property type="term" value="C:cytoplasm"/>
    <property type="evidence" value="ECO:0007669"/>
    <property type="project" value="TreeGrafter"/>
</dbReference>
<dbReference type="PANTHER" id="PTHR43137:SF1">
    <property type="entry name" value="DIHYDROOROTASE"/>
    <property type="match status" value="1"/>
</dbReference>
<evidence type="ECO:0000313" key="7">
    <source>
        <dbReference type="Proteomes" id="UP000178585"/>
    </source>
</evidence>
<reference evidence="6 7" key="1">
    <citation type="journal article" date="2016" name="Nat. Commun.">
        <title>Thousands of microbial genomes shed light on interconnected biogeochemical processes in an aquifer system.</title>
        <authorList>
            <person name="Anantharaman K."/>
            <person name="Brown C.T."/>
            <person name="Hug L.A."/>
            <person name="Sharon I."/>
            <person name="Castelle C.J."/>
            <person name="Probst A.J."/>
            <person name="Thomas B.C."/>
            <person name="Singh A."/>
            <person name="Wilkins M.J."/>
            <person name="Karaoz U."/>
            <person name="Brodie E.L."/>
            <person name="Williams K.H."/>
            <person name="Hubbard S.S."/>
            <person name="Banfield J.F."/>
        </authorList>
    </citation>
    <scope>NUCLEOTIDE SEQUENCE [LARGE SCALE GENOMIC DNA]</scope>
</reference>
<dbReference type="PIRSF" id="PIRSF001237">
    <property type="entry name" value="DHOdimr"/>
    <property type="match status" value="1"/>
</dbReference>
<keyword evidence="2" id="KW-0479">Metal-binding</keyword>
<gene>
    <name evidence="6" type="ORF">A2949_03285</name>
</gene>
<dbReference type="GO" id="GO:0046872">
    <property type="term" value="F:metal ion binding"/>
    <property type="evidence" value="ECO:0007669"/>
    <property type="project" value="UniProtKB-KW"/>
</dbReference>
<name>A0A1F4XYH0_9BACT</name>
<keyword evidence="4" id="KW-0862">Zinc</keyword>
<comment type="function">
    <text evidence="1">Catalyzes the reversible cyclization of carbamoyl aspartate to dihydroorotate.</text>
</comment>
<dbReference type="PANTHER" id="PTHR43137">
    <property type="entry name" value="DIHYDROOROTASE"/>
    <property type="match status" value="1"/>
</dbReference>
<dbReference type="Proteomes" id="UP000178585">
    <property type="component" value="Unassembled WGS sequence"/>
</dbReference>
<dbReference type="STRING" id="1797245.A2949_03285"/>
<dbReference type="InterPro" id="IPR032466">
    <property type="entry name" value="Metal_Hydrolase"/>
</dbReference>
<proteinExistence type="predicted"/>
<keyword evidence="3" id="KW-0378">Hydrolase</keyword>
<dbReference type="InterPro" id="IPR004721">
    <property type="entry name" value="DHOdimr"/>
</dbReference>
<evidence type="ECO:0000256" key="5">
    <source>
        <dbReference type="ARBA" id="ARBA00022975"/>
    </source>
</evidence>
<evidence type="ECO:0000313" key="6">
    <source>
        <dbReference type="EMBL" id="OGC86760.1"/>
    </source>
</evidence>
<dbReference type="PROSITE" id="PS00483">
    <property type="entry name" value="DIHYDROOROTASE_2"/>
    <property type="match status" value="1"/>
</dbReference>
<evidence type="ECO:0000256" key="1">
    <source>
        <dbReference type="ARBA" id="ARBA00002368"/>
    </source>
</evidence>
<evidence type="ECO:0000256" key="2">
    <source>
        <dbReference type="ARBA" id="ARBA00022723"/>
    </source>
</evidence>
<accession>A0A1F4XYH0</accession>
<dbReference type="GO" id="GO:0006207">
    <property type="term" value="P:'de novo' pyrimidine nucleobase biosynthetic process"/>
    <property type="evidence" value="ECO:0007669"/>
    <property type="project" value="TreeGrafter"/>
</dbReference>
<evidence type="ECO:0000256" key="3">
    <source>
        <dbReference type="ARBA" id="ARBA00022801"/>
    </source>
</evidence>
<dbReference type="UniPathway" id="UPA00070">
    <property type="reaction ID" value="UER00117"/>
</dbReference>
<dbReference type="GO" id="GO:0044205">
    <property type="term" value="P:'de novo' UMP biosynthetic process"/>
    <property type="evidence" value="ECO:0007669"/>
    <property type="project" value="UniProtKB-UniPathway"/>
</dbReference>
<dbReference type="GO" id="GO:0004151">
    <property type="term" value="F:dihydroorotase activity"/>
    <property type="evidence" value="ECO:0007669"/>
    <property type="project" value="InterPro"/>
</dbReference>
<dbReference type="Gene3D" id="3.20.20.140">
    <property type="entry name" value="Metal-dependent hydrolases"/>
    <property type="match status" value="1"/>
</dbReference>
<evidence type="ECO:0000256" key="4">
    <source>
        <dbReference type="ARBA" id="ARBA00022833"/>
    </source>
</evidence>
<dbReference type="InterPro" id="IPR002195">
    <property type="entry name" value="Dihydroorotase_CS"/>
</dbReference>
<dbReference type="SUPFAM" id="SSF51556">
    <property type="entry name" value="Metallo-dependent hydrolases"/>
    <property type="match status" value="1"/>
</dbReference>
<keyword evidence="5" id="KW-0665">Pyrimidine biosynthesis</keyword>